<evidence type="ECO:0000313" key="3">
    <source>
        <dbReference type="Proteomes" id="UP000184480"/>
    </source>
</evidence>
<keyword evidence="2" id="KW-0418">Kinase</keyword>
<dbReference type="OrthoDB" id="680421at2"/>
<feature type="domain" description="Cyclic nucleotide-binding" evidence="1">
    <location>
        <begin position="11"/>
        <end position="115"/>
    </location>
</feature>
<dbReference type="InterPro" id="IPR000595">
    <property type="entry name" value="cNMP-bd_dom"/>
</dbReference>
<organism evidence="2 3">
    <name type="scientific">Dysgonomonas macrotermitis</name>
    <dbReference type="NCBI Taxonomy" id="1346286"/>
    <lineage>
        <taxon>Bacteria</taxon>
        <taxon>Pseudomonadati</taxon>
        <taxon>Bacteroidota</taxon>
        <taxon>Bacteroidia</taxon>
        <taxon>Bacteroidales</taxon>
        <taxon>Dysgonomonadaceae</taxon>
        <taxon>Dysgonomonas</taxon>
    </lineage>
</organism>
<accession>A0A1M5FQV0</accession>
<proteinExistence type="predicted"/>
<evidence type="ECO:0000313" key="2">
    <source>
        <dbReference type="EMBL" id="SHF93784.1"/>
    </source>
</evidence>
<reference evidence="3" key="1">
    <citation type="submission" date="2016-11" db="EMBL/GenBank/DDBJ databases">
        <authorList>
            <person name="Varghese N."/>
            <person name="Submissions S."/>
        </authorList>
    </citation>
    <scope>NUCLEOTIDE SEQUENCE [LARGE SCALE GENOMIC DNA]</scope>
    <source>
        <strain evidence="3">DSM 27370</strain>
    </source>
</reference>
<dbReference type="SUPFAM" id="SSF51206">
    <property type="entry name" value="cAMP-binding domain-like"/>
    <property type="match status" value="1"/>
</dbReference>
<keyword evidence="2" id="KW-0808">Transferase</keyword>
<dbReference type="GO" id="GO:0016301">
    <property type="term" value="F:kinase activity"/>
    <property type="evidence" value="ECO:0007669"/>
    <property type="project" value="UniProtKB-KW"/>
</dbReference>
<dbReference type="InterPro" id="IPR014710">
    <property type="entry name" value="RmlC-like_jellyroll"/>
</dbReference>
<dbReference type="EMBL" id="FQUC01000012">
    <property type="protein sequence ID" value="SHF93784.1"/>
    <property type="molecule type" value="Genomic_DNA"/>
</dbReference>
<dbReference type="Gene3D" id="2.60.120.10">
    <property type="entry name" value="Jelly Rolls"/>
    <property type="match status" value="1"/>
</dbReference>
<dbReference type="STRING" id="1346286.SAMN05444362_11279"/>
<gene>
    <name evidence="2" type="ORF">SAMN05444362_11279</name>
</gene>
<dbReference type="Pfam" id="PF00027">
    <property type="entry name" value="cNMP_binding"/>
    <property type="match status" value="1"/>
</dbReference>
<dbReference type="CDD" id="cd00038">
    <property type="entry name" value="CAP_ED"/>
    <property type="match status" value="1"/>
</dbReference>
<dbReference type="InterPro" id="IPR018490">
    <property type="entry name" value="cNMP-bd_dom_sf"/>
</dbReference>
<name>A0A1M5FQV0_9BACT</name>
<dbReference type="PROSITE" id="PS50042">
    <property type="entry name" value="CNMP_BINDING_3"/>
    <property type="match status" value="1"/>
</dbReference>
<evidence type="ECO:0000259" key="1">
    <source>
        <dbReference type="PROSITE" id="PS50042"/>
    </source>
</evidence>
<protein>
    <submittedName>
        <fullName evidence="2">cAMP-binding domain of CRP or a regulatory subunit of cAMP-dependent protein kinases</fullName>
    </submittedName>
</protein>
<dbReference type="Proteomes" id="UP000184480">
    <property type="component" value="Unassembled WGS sequence"/>
</dbReference>
<keyword evidence="3" id="KW-1185">Reference proteome</keyword>
<dbReference type="RefSeq" id="WP_062180792.1">
    <property type="nucleotide sequence ID" value="NZ_BBXL01000011.1"/>
</dbReference>
<dbReference type="AlphaFoldDB" id="A0A1M5FQV0"/>
<sequence>MYKNLIDHIEKYVPLKDSEVETVCDCFGSFSLNNKAFLLNEGEVCKSYYFTAKGCLRMFFYNDKGMEQTVQFALENWWLTDLFSFMDQIPSSYSVQAIEKSEILAVDAANYNRLLEEVPVLERYFRIMSQRALAAYQFRMKLIYSLSKEDMYWHFASSFPQFVQRIPQYMLASYLGLTPEYLSELRKKVR</sequence>